<keyword evidence="3" id="KW-1185">Reference proteome</keyword>
<name>A0ABQ8WFB5_PENCH</name>
<protein>
    <submittedName>
        <fullName evidence="2">Uncharacterized protein</fullName>
    </submittedName>
</protein>
<dbReference type="Proteomes" id="UP001220256">
    <property type="component" value="Unassembled WGS sequence"/>
</dbReference>
<dbReference type="EMBL" id="JAPVEB010000003">
    <property type="protein sequence ID" value="KAJ5268739.1"/>
    <property type="molecule type" value="Genomic_DNA"/>
</dbReference>
<proteinExistence type="predicted"/>
<feature type="compositionally biased region" description="Polar residues" evidence="1">
    <location>
        <begin position="108"/>
        <end position="122"/>
    </location>
</feature>
<feature type="compositionally biased region" description="Basic residues" evidence="1">
    <location>
        <begin position="140"/>
        <end position="153"/>
    </location>
</feature>
<reference evidence="2 3" key="1">
    <citation type="journal article" date="2023" name="IMA Fungus">
        <title>Comparative genomic study of the Penicillium genus elucidates a diverse pangenome and 15 lateral gene transfer events.</title>
        <authorList>
            <person name="Petersen C."/>
            <person name="Sorensen T."/>
            <person name="Nielsen M.R."/>
            <person name="Sondergaard T.E."/>
            <person name="Sorensen J.L."/>
            <person name="Fitzpatrick D.A."/>
            <person name="Frisvad J.C."/>
            <person name="Nielsen K.L."/>
        </authorList>
    </citation>
    <scope>NUCLEOTIDE SEQUENCE [LARGE SCALE GENOMIC DNA]</scope>
    <source>
        <strain evidence="2 3">IBT 3361</strain>
    </source>
</reference>
<organism evidence="2 3">
    <name type="scientific">Penicillium chrysogenum</name>
    <name type="common">Penicillium notatum</name>
    <dbReference type="NCBI Taxonomy" id="5076"/>
    <lineage>
        <taxon>Eukaryota</taxon>
        <taxon>Fungi</taxon>
        <taxon>Dikarya</taxon>
        <taxon>Ascomycota</taxon>
        <taxon>Pezizomycotina</taxon>
        <taxon>Eurotiomycetes</taxon>
        <taxon>Eurotiomycetidae</taxon>
        <taxon>Eurotiales</taxon>
        <taxon>Aspergillaceae</taxon>
        <taxon>Penicillium</taxon>
        <taxon>Penicillium chrysogenum species complex</taxon>
    </lineage>
</organism>
<evidence type="ECO:0000313" key="2">
    <source>
        <dbReference type="EMBL" id="KAJ5268739.1"/>
    </source>
</evidence>
<gene>
    <name evidence="2" type="ORF">N7505_004497</name>
</gene>
<accession>A0ABQ8WFB5</accession>
<feature type="region of interest" description="Disordered" evidence="1">
    <location>
        <begin position="1"/>
        <end position="153"/>
    </location>
</feature>
<evidence type="ECO:0000313" key="3">
    <source>
        <dbReference type="Proteomes" id="UP001220256"/>
    </source>
</evidence>
<sequence>MFKIKPDEPTGPAAGRSEKSASAQPSTNYPAASYRQGARATRSIERPNEPGSSSSLSADRASCLRSLRSEMVDTSSRRQDRFLNSTLPKPVHMQAPKGIDLPRGMLPGTSSDLWKQSLNSGTRRSRSPWKAGMGGYPRMTQHRAHSSTARRRYDHLWQRSTGYPLA</sequence>
<feature type="compositionally biased region" description="Polar residues" evidence="1">
    <location>
        <begin position="20"/>
        <end position="30"/>
    </location>
</feature>
<comment type="caution">
    <text evidence="2">The sequence shown here is derived from an EMBL/GenBank/DDBJ whole genome shotgun (WGS) entry which is preliminary data.</text>
</comment>
<feature type="compositionally biased region" description="Low complexity" evidence="1">
    <location>
        <begin position="52"/>
        <end position="66"/>
    </location>
</feature>
<feature type="compositionally biased region" description="Basic and acidic residues" evidence="1">
    <location>
        <begin position="67"/>
        <end position="81"/>
    </location>
</feature>
<evidence type="ECO:0000256" key="1">
    <source>
        <dbReference type="SAM" id="MobiDB-lite"/>
    </source>
</evidence>